<dbReference type="RefSeq" id="WP_254165514.1">
    <property type="nucleotide sequence ID" value="NZ_JANAFB010000008.1"/>
</dbReference>
<evidence type="ECO:0000313" key="9">
    <source>
        <dbReference type="EMBL" id="MCP3425357.1"/>
    </source>
</evidence>
<keyword evidence="4 7" id="KW-0812">Transmembrane</keyword>
<feature type="transmembrane region" description="Helical" evidence="7">
    <location>
        <begin position="109"/>
        <end position="130"/>
    </location>
</feature>
<dbReference type="InterPro" id="IPR036259">
    <property type="entry name" value="MFS_trans_sf"/>
</dbReference>
<dbReference type="SUPFAM" id="SSF103473">
    <property type="entry name" value="MFS general substrate transporter"/>
    <property type="match status" value="1"/>
</dbReference>
<dbReference type="PANTHER" id="PTHR42718">
    <property type="entry name" value="MAJOR FACILITATOR SUPERFAMILY MULTIDRUG TRANSPORTER MFSC"/>
    <property type="match status" value="1"/>
</dbReference>
<evidence type="ECO:0000256" key="3">
    <source>
        <dbReference type="ARBA" id="ARBA00022475"/>
    </source>
</evidence>
<feature type="transmembrane region" description="Helical" evidence="7">
    <location>
        <begin position="142"/>
        <end position="165"/>
    </location>
</feature>
<evidence type="ECO:0000256" key="6">
    <source>
        <dbReference type="ARBA" id="ARBA00023136"/>
    </source>
</evidence>
<feature type="domain" description="Major facilitator superfamily (MFS) profile" evidence="8">
    <location>
        <begin position="18"/>
        <end position="504"/>
    </location>
</feature>
<keyword evidence="10" id="KW-1185">Reference proteome</keyword>
<dbReference type="Proteomes" id="UP001139502">
    <property type="component" value="Unassembled WGS sequence"/>
</dbReference>
<feature type="transmembrane region" description="Helical" evidence="7">
    <location>
        <begin position="307"/>
        <end position="329"/>
    </location>
</feature>
<keyword evidence="6 7" id="KW-0472">Membrane</keyword>
<keyword evidence="2" id="KW-0813">Transport</keyword>
<dbReference type="GO" id="GO:0005886">
    <property type="term" value="C:plasma membrane"/>
    <property type="evidence" value="ECO:0007669"/>
    <property type="project" value="UniProtKB-SubCell"/>
</dbReference>
<accession>A0A9X2HEH6</accession>
<feature type="transmembrane region" description="Helical" evidence="7">
    <location>
        <begin position="52"/>
        <end position="72"/>
    </location>
</feature>
<comment type="subcellular location">
    <subcellularLocation>
        <location evidence="1">Cell membrane</location>
        <topology evidence="1">Multi-pass membrane protein</topology>
    </subcellularLocation>
</comment>
<feature type="transmembrane region" description="Helical" evidence="7">
    <location>
        <begin position="270"/>
        <end position="295"/>
    </location>
</feature>
<evidence type="ECO:0000313" key="10">
    <source>
        <dbReference type="Proteomes" id="UP001139502"/>
    </source>
</evidence>
<dbReference type="AlphaFoldDB" id="A0A9X2HEH6"/>
<feature type="transmembrane region" description="Helical" evidence="7">
    <location>
        <begin position="478"/>
        <end position="500"/>
    </location>
</feature>
<dbReference type="Gene3D" id="1.20.1250.20">
    <property type="entry name" value="MFS general substrate transporter like domains"/>
    <property type="match status" value="1"/>
</dbReference>
<evidence type="ECO:0000256" key="5">
    <source>
        <dbReference type="ARBA" id="ARBA00022989"/>
    </source>
</evidence>
<keyword evidence="5 7" id="KW-1133">Transmembrane helix</keyword>
<dbReference type="CDD" id="cd17321">
    <property type="entry name" value="MFS_MMR_MDR_like"/>
    <property type="match status" value="1"/>
</dbReference>
<comment type="caution">
    <text evidence="9">The sequence shown here is derived from an EMBL/GenBank/DDBJ whole genome shotgun (WGS) entry which is preliminary data.</text>
</comment>
<feature type="transmembrane region" description="Helical" evidence="7">
    <location>
        <begin position="229"/>
        <end position="250"/>
    </location>
</feature>
<evidence type="ECO:0000259" key="8">
    <source>
        <dbReference type="PROSITE" id="PS50850"/>
    </source>
</evidence>
<dbReference type="InterPro" id="IPR011701">
    <property type="entry name" value="MFS"/>
</dbReference>
<evidence type="ECO:0000256" key="2">
    <source>
        <dbReference type="ARBA" id="ARBA00022448"/>
    </source>
</evidence>
<organism evidence="9 10">
    <name type="scientific">Rothia santali</name>
    <dbReference type="NCBI Taxonomy" id="2949643"/>
    <lineage>
        <taxon>Bacteria</taxon>
        <taxon>Bacillati</taxon>
        <taxon>Actinomycetota</taxon>
        <taxon>Actinomycetes</taxon>
        <taxon>Micrococcales</taxon>
        <taxon>Micrococcaceae</taxon>
        <taxon>Rothia</taxon>
    </lineage>
</organism>
<dbReference type="EMBL" id="JANAFB010000008">
    <property type="protein sequence ID" value="MCP3425357.1"/>
    <property type="molecule type" value="Genomic_DNA"/>
</dbReference>
<feature type="transmembrane region" description="Helical" evidence="7">
    <location>
        <begin position="16"/>
        <end position="40"/>
    </location>
</feature>
<feature type="transmembrane region" description="Helical" evidence="7">
    <location>
        <begin position="171"/>
        <end position="192"/>
    </location>
</feature>
<dbReference type="PROSITE" id="PS50850">
    <property type="entry name" value="MFS"/>
    <property type="match status" value="1"/>
</dbReference>
<dbReference type="Gene3D" id="1.20.1720.10">
    <property type="entry name" value="Multidrug resistance protein D"/>
    <property type="match status" value="1"/>
</dbReference>
<sequence>MPWTDAIPLRAGKRQWFALVILMIPVLLISIDNTVLTFALPSISRSLEPTGVQLLWMVDVYPLVLAGLLVPMGAIGDRIGRQRILLIGCSGFAVVSGLAALAPAASWLIAARAGLGFFGAMLMPATLSLLRNIFLDPAQRRTAIAVWASGFSAGAILGPILGGFLLEHFSWGAVFLIAVPLLVPAVVLLPLLVPNSKDPSPGPVDPASVGLVMVTMVGVVYAIKELSTAGPHVAPLVALVVGLGCGALFVRRQLRAREPMLDVRLFAHPVFAGSLVCNFTVTIAFVGFLLAFSQYLQLVEGYSPMRAGVLMIPGMVMTVLGGFAAVPLVRRIRPGLVISAGLAVNALGFLLCAVTEFLGAGLVLLLVGFVVFGFGNGAVQTLANDLILSSAPAGKAGAASAISETNYEFGHVMGAATLGTVLTVGYQGSIAVPEGITGEPAEVARQTLGGAVDVAQAIGGELGRALEAAASSAFTTGFALAVLGSTVSCLVGAVVTWSTLRRTPADPQRPASGT</sequence>
<dbReference type="GO" id="GO:0022857">
    <property type="term" value="F:transmembrane transporter activity"/>
    <property type="evidence" value="ECO:0007669"/>
    <property type="project" value="InterPro"/>
</dbReference>
<protein>
    <submittedName>
        <fullName evidence="9">MFS transporter</fullName>
    </submittedName>
</protein>
<feature type="transmembrane region" description="Helical" evidence="7">
    <location>
        <begin position="84"/>
        <end position="103"/>
    </location>
</feature>
<feature type="transmembrane region" description="Helical" evidence="7">
    <location>
        <begin position="341"/>
        <end position="374"/>
    </location>
</feature>
<evidence type="ECO:0000256" key="4">
    <source>
        <dbReference type="ARBA" id="ARBA00022692"/>
    </source>
</evidence>
<evidence type="ECO:0000256" key="1">
    <source>
        <dbReference type="ARBA" id="ARBA00004651"/>
    </source>
</evidence>
<gene>
    <name evidence="9" type="ORF">NBM05_04830</name>
</gene>
<dbReference type="Pfam" id="PF07690">
    <property type="entry name" value="MFS_1"/>
    <property type="match status" value="1"/>
</dbReference>
<feature type="transmembrane region" description="Helical" evidence="7">
    <location>
        <begin position="204"/>
        <end position="223"/>
    </location>
</feature>
<evidence type="ECO:0000256" key="7">
    <source>
        <dbReference type="SAM" id="Phobius"/>
    </source>
</evidence>
<dbReference type="InterPro" id="IPR020846">
    <property type="entry name" value="MFS_dom"/>
</dbReference>
<proteinExistence type="predicted"/>
<dbReference type="PANTHER" id="PTHR42718:SF47">
    <property type="entry name" value="METHYL VIOLOGEN RESISTANCE PROTEIN SMVA"/>
    <property type="match status" value="1"/>
</dbReference>
<reference evidence="9" key="1">
    <citation type="submission" date="2022-06" db="EMBL/GenBank/DDBJ databases">
        <title>Rothia sp. isolated from sandalwood seedling.</title>
        <authorList>
            <person name="Tuikhar N."/>
            <person name="Kirdat K."/>
            <person name="Thorat V."/>
            <person name="Swetha P."/>
            <person name="Padma S."/>
            <person name="Sundararaj R."/>
            <person name="Yadav A."/>
        </authorList>
    </citation>
    <scope>NUCLEOTIDE SEQUENCE</scope>
    <source>
        <strain evidence="9">AR01</strain>
    </source>
</reference>
<name>A0A9X2HEH6_9MICC</name>
<keyword evidence="3" id="KW-1003">Cell membrane</keyword>